<dbReference type="InterPro" id="IPR004090">
    <property type="entry name" value="Chemotax_Me-accpt_rcpt"/>
</dbReference>
<evidence type="ECO:0000313" key="5">
    <source>
        <dbReference type="EMBL" id="SUY46319.1"/>
    </source>
</evidence>
<dbReference type="PROSITE" id="PS50111">
    <property type="entry name" value="CHEMOTAXIS_TRANSDUC_2"/>
    <property type="match status" value="1"/>
</dbReference>
<name>A0A381J596_9CLOT</name>
<dbReference type="PANTHER" id="PTHR32089:SF112">
    <property type="entry name" value="LYSOZYME-LIKE PROTEIN-RELATED"/>
    <property type="match status" value="1"/>
</dbReference>
<dbReference type="Proteomes" id="UP000254664">
    <property type="component" value="Unassembled WGS sequence"/>
</dbReference>
<proteinExistence type="inferred from homology"/>
<dbReference type="EMBL" id="UFWZ01000001">
    <property type="protein sequence ID" value="SUY46319.1"/>
    <property type="molecule type" value="Genomic_DNA"/>
</dbReference>
<feature type="domain" description="Methyl-accepting transducer" evidence="4">
    <location>
        <begin position="52"/>
        <end position="309"/>
    </location>
</feature>
<keyword evidence="1 3" id="KW-0807">Transducer</keyword>
<organism evidence="5 6">
    <name type="scientific">Clostridium putrefaciens</name>
    <dbReference type="NCBI Taxonomy" id="99675"/>
    <lineage>
        <taxon>Bacteria</taxon>
        <taxon>Bacillati</taxon>
        <taxon>Bacillota</taxon>
        <taxon>Clostridia</taxon>
        <taxon>Eubacteriales</taxon>
        <taxon>Clostridiaceae</taxon>
        <taxon>Clostridium</taxon>
    </lineage>
</organism>
<accession>A0A381J596</accession>
<dbReference type="GO" id="GO:0016020">
    <property type="term" value="C:membrane"/>
    <property type="evidence" value="ECO:0007669"/>
    <property type="project" value="InterPro"/>
</dbReference>
<dbReference type="GO" id="GO:0006935">
    <property type="term" value="P:chemotaxis"/>
    <property type="evidence" value="ECO:0007669"/>
    <property type="project" value="InterPro"/>
</dbReference>
<dbReference type="GO" id="GO:0007165">
    <property type="term" value="P:signal transduction"/>
    <property type="evidence" value="ECO:0007669"/>
    <property type="project" value="UniProtKB-KW"/>
</dbReference>
<gene>
    <name evidence="5" type="primary">mcp3</name>
    <name evidence="5" type="ORF">NCTC9836_00703</name>
</gene>
<evidence type="ECO:0000256" key="1">
    <source>
        <dbReference type="ARBA" id="ARBA00023224"/>
    </source>
</evidence>
<evidence type="ECO:0000256" key="2">
    <source>
        <dbReference type="ARBA" id="ARBA00029447"/>
    </source>
</evidence>
<evidence type="ECO:0000256" key="3">
    <source>
        <dbReference type="PROSITE-ProRule" id="PRU00284"/>
    </source>
</evidence>
<dbReference type="AlphaFoldDB" id="A0A381J596"/>
<dbReference type="Pfam" id="PF00015">
    <property type="entry name" value="MCPsignal"/>
    <property type="match status" value="1"/>
</dbReference>
<dbReference type="InterPro" id="IPR004089">
    <property type="entry name" value="MCPsignal_dom"/>
</dbReference>
<dbReference type="PANTHER" id="PTHR32089">
    <property type="entry name" value="METHYL-ACCEPTING CHEMOTAXIS PROTEIN MCPB"/>
    <property type="match status" value="1"/>
</dbReference>
<sequence length="327" mass="35736">MAFFRKKENKTINEIKLESNEPYTIKEDSITQNHESENKVHITKEISILKDNMEYVAATSSDINCSICQMSTSNISQSNDLSKVSNILKDFHKDMESLAVNVVNVQIKVIDSDKDANKGLETIKTLDSSLGHLEDALRVSNSTVNDLVLKLESVNTITDSINQIASQTNLLALNAAIEAARAGDAGKGFSVVASEVRKLAENSKIAVQNITKILEEIKIDILSTSSAMSSGNDALLTQKSTIKETKDTFLTIKSELNESVDEIEKCIVNLTDSSAKKDIIISSVEDITSLSEENSSLSEEIVATMHSQDSTIQSINEGIANIENSFK</sequence>
<dbReference type="GO" id="GO:0004888">
    <property type="term" value="F:transmembrane signaling receptor activity"/>
    <property type="evidence" value="ECO:0007669"/>
    <property type="project" value="InterPro"/>
</dbReference>
<keyword evidence="6" id="KW-1185">Reference proteome</keyword>
<dbReference type="Gene3D" id="1.10.287.950">
    <property type="entry name" value="Methyl-accepting chemotaxis protein"/>
    <property type="match status" value="1"/>
</dbReference>
<dbReference type="RefSeq" id="WP_242984043.1">
    <property type="nucleotide sequence ID" value="NZ_UFWZ01000001.1"/>
</dbReference>
<protein>
    <submittedName>
        <fullName evidence="5">Methyl-accepting chemotaxis sensory transducer</fullName>
    </submittedName>
</protein>
<dbReference type="SMART" id="SM00283">
    <property type="entry name" value="MA"/>
    <property type="match status" value="1"/>
</dbReference>
<comment type="similarity">
    <text evidence="2">Belongs to the methyl-accepting chemotaxis (MCP) protein family.</text>
</comment>
<reference evidence="5 6" key="1">
    <citation type="submission" date="2018-06" db="EMBL/GenBank/DDBJ databases">
        <authorList>
            <consortium name="Pathogen Informatics"/>
            <person name="Doyle S."/>
        </authorList>
    </citation>
    <scope>NUCLEOTIDE SEQUENCE [LARGE SCALE GENOMIC DNA]</scope>
    <source>
        <strain evidence="5 6">NCTC9836</strain>
    </source>
</reference>
<evidence type="ECO:0000259" key="4">
    <source>
        <dbReference type="PROSITE" id="PS50111"/>
    </source>
</evidence>
<evidence type="ECO:0000313" key="6">
    <source>
        <dbReference type="Proteomes" id="UP000254664"/>
    </source>
</evidence>
<dbReference type="PRINTS" id="PR00260">
    <property type="entry name" value="CHEMTRNSDUCR"/>
</dbReference>
<dbReference type="SUPFAM" id="SSF58104">
    <property type="entry name" value="Methyl-accepting chemotaxis protein (MCP) signaling domain"/>
    <property type="match status" value="1"/>
</dbReference>